<name>A0A0E0IND5_ORYNI</name>
<dbReference type="STRING" id="4536.A0A0E0IND5"/>
<keyword evidence="3" id="KW-1185">Reference proteome</keyword>
<reference evidence="2" key="1">
    <citation type="submission" date="2015-04" db="UniProtKB">
        <authorList>
            <consortium name="EnsemblPlants"/>
        </authorList>
    </citation>
    <scope>IDENTIFICATION</scope>
    <source>
        <strain evidence="2">SL10</strain>
    </source>
</reference>
<dbReference type="EnsemblPlants" id="ONIVA09G20080.1">
    <property type="protein sequence ID" value="ONIVA09G20080.1"/>
    <property type="gene ID" value="ONIVA09G20080"/>
</dbReference>
<dbReference type="eggNOG" id="ENOG502SIPR">
    <property type="taxonomic scope" value="Eukaryota"/>
</dbReference>
<feature type="domain" description="Cupin type-1" evidence="1">
    <location>
        <begin position="5"/>
        <end position="161"/>
    </location>
</feature>
<reference evidence="2" key="2">
    <citation type="submission" date="2018-04" db="EMBL/GenBank/DDBJ databases">
        <title>OnivRS2 (Oryza nivara Reference Sequence Version 2).</title>
        <authorList>
            <person name="Zhang J."/>
            <person name="Kudrna D."/>
            <person name="Lee S."/>
            <person name="Talag J."/>
            <person name="Rajasekar S."/>
            <person name="Welchert J."/>
            <person name="Hsing Y.-I."/>
            <person name="Wing R.A."/>
        </authorList>
    </citation>
    <scope>NUCLEOTIDE SEQUENCE [LARGE SCALE GENOMIC DNA]</scope>
    <source>
        <strain evidence="2">SL10</strain>
    </source>
</reference>
<dbReference type="AlphaFoldDB" id="A0A0E0IND5"/>
<evidence type="ECO:0000259" key="1">
    <source>
        <dbReference type="SMART" id="SM00835"/>
    </source>
</evidence>
<accession>A0A0E0IND5</accession>
<dbReference type="PANTHER" id="PTHR31189:SF45">
    <property type="entry name" value="OS09G0552500 PROTEIN"/>
    <property type="match status" value="1"/>
</dbReference>
<proteinExistence type="predicted"/>
<dbReference type="OMA" id="GEITWWY"/>
<dbReference type="SUPFAM" id="SSF51182">
    <property type="entry name" value="RmlC-like cupins"/>
    <property type="match status" value="2"/>
</dbReference>
<dbReference type="Proteomes" id="UP000006591">
    <property type="component" value="Chromosome 9"/>
</dbReference>
<dbReference type="HOGENOM" id="CLU_464142_0_0_1"/>
<dbReference type="SMART" id="SM00835">
    <property type="entry name" value="Cupin_1"/>
    <property type="match status" value="3"/>
</dbReference>
<evidence type="ECO:0000313" key="3">
    <source>
        <dbReference type="Proteomes" id="UP000006591"/>
    </source>
</evidence>
<feature type="domain" description="Cupin type-1" evidence="1">
    <location>
        <begin position="432"/>
        <end position="583"/>
    </location>
</feature>
<dbReference type="InterPro" id="IPR014710">
    <property type="entry name" value="RmlC-like_jellyroll"/>
</dbReference>
<dbReference type="Gene3D" id="2.60.120.10">
    <property type="entry name" value="Jelly Rolls"/>
    <property type="match status" value="3"/>
</dbReference>
<dbReference type="InterPro" id="IPR006045">
    <property type="entry name" value="Cupin_1"/>
</dbReference>
<organism evidence="2">
    <name type="scientific">Oryza nivara</name>
    <name type="common">Indian wild rice</name>
    <name type="synonym">Oryza sativa f. spontanea</name>
    <dbReference type="NCBI Taxonomy" id="4536"/>
    <lineage>
        <taxon>Eukaryota</taxon>
        <taxon>Viridiplantae</taxon>
        <taxon>Streptophyta</taxon>
        <taxon>Embryophyta</taxon>
        <taxon>Tracheophyta</taxon>
        <taxon>Spermatophyta</taxon>
        <taxon>Magnoliopsida</taxon>
        <taxon>Liliopsida</taxon>
        <taxon>Poales</taxon>
        <taxon>Poaceae</taxon>
        <taxon>BOP clade</taxon>
        <taxon>Oryzoideae</taxon>
        <taxon>Oryzeae</taxon>
        <taxon>Oryzinae</taxon>
        <taxon>Oryza</taxon>
    </lineage>
</organism>
<feature type="domain" description="Cupin type-1" evidence="1">
    <location>
        <begin position="246"/>
        <end position="402"/>
    </location>
</feature>
<dbReference type="Gramene" id="ONIVA09G20080.1">
    <property type="protein sequence ID" value="ONIVA09G20080.1"/>
    <property type="gene ID" value="ONIVA09G20080"/>
</dbReference>
<sequence length="588" mass="59725">MAALPKAGKPLVENDAGSYLAWSGKNQPALAGEKLGCGLLVLKPLGFALPHNADSGKFGYVLGGSAVVGVLPAGVDARERVVRLEAGDVIAMRAGEITWWYNDADGGGGEDVTILFVGDTAGAVSPGDISYFILAGPMGVLGGLDAGLLATASGLTSPEQAATAFRSQPAVLLTRLSRKLQDVRPREHDRHGIVVNAARVPADSSTGGAAAGTKIVTAAHLPVLRSAAGVMSFEDSLDMAAPDMSPKAGKPLVQNDAGSYLAWSGKDQPALAGEKLGCGLLVLKPLGFALPHNADSGKFGYVLGGSAVVGVLPVGVDARERVVRLEAADVIAMRAGEITWWYNDADGGGGEDVTILFVGDTAGAVSPGDFSYFILAGPMGVLGGLDAGLFATASGLTSPEQAATAFRSQPAALLTRLSRKLHGVRPREHDRHGIVVNAARVPPDSTGGKTVTAAHLPALAQLGLSVGLALLDAGAAVRGPWVLRDAAAQAVYVARGSGRVQVASAGGASTLLDAEVAAGSLLVVPRYAVALVAADDAGGMELVSLIKSSRPAMEHFTGKGSVIGGLTPEIVQAALNVSPELVEQLRTK</sequence>
<dbReference type="Pfam" id="PF00190">
    <property type="entry name" value="Cupin_1"/>
    <property type="match status" value="2"/>
</dbReference>
<protein>
    <recommendedName>
        <fullName evidence="1">Cupin type-1 domain-containing protein</fullName>
    </recommendedName>
</protein>
<evidence type="ECO:0000313" key="2">
    <source>
        <dbReference type="EnsemblPlants" id="ONIVA09G20080.1"/>
    </source>
</evidence>
<dbReference type="InterPro" id="IPR050253">
    <property type="entry name" value="Seed_Storage-Functional"/>
</dbReference>
<dbReference type="PANTHER" id="PTHR31189">
    <property type="entry name" value="OS03G0336100 PROTEIN-RELATED"/>
    <property type="match status" value="1"/>
</dbReference>
<dbReference type="InterPro" id="IPR011051">
    <property type="entry name" value="RmlC_Cupin_sf"/>
</dbReference>